<evidence type="ECO:0000256" key="7">
    <source>
        <dbReference type="ARBA" id="ARBA00023239"/>
    </source>
</evidence>
<dbReference type="SUPFAM" id="SSF55021">
    <property type="entry name" value="ACT-like"/>
    <property type="match status" value="1"/>
</dbReference>
<dbReference type="Pfam" id="PF00800">
    <property type="entry name" value="PDT"/>
    <property type="match status" value="1"/>
</dbReference>
<evidence type="ECO:0000313" key="11">
    <source>
        <dbReference type="EMBL" id="PKZ42093.1"/>
    </source>
</evidence>
<dbReference type="EC" id="4.2.1.51" evidence="2"/>
<dbReference type="NCBIfam" id="NF008866">
    <property type="entry name" value="PRK11899.1"/>
    <property type="match status" value="1"/>
</dbReference>
<dbReference type="CDD" id="cd04905">
    <property type="entry name" value="ACT_CM-PDT"/>
    <property type="match status" value="1"/>
</dbReference>
<dbReference type="PROSITE" id="PS51671">
    <property type="entry name" value="ACT"/>
    <property type="match status" value="1"/>
</dbReference>
<dbReference type="GO" id="GO:0005737">
    <property type="term" value="C:cytoplasm"/>
    <property type="evidence" value="ECO:0007669"/>
    <property type="project" value="TreeGrafter"/>
</dbReference>
<evidence type="ECO:0000259" key="10">
    <source>
        <dbReference type="PROSITE" id="PS51671"/>
    </source>
</evidence>
<keyword evidence="4" id="KW-0028">Amino-acid biosynthesis</keyword>
<keyword evidence="12" id="KW-1185">Reference proteome</keyword>
<feature type="domain" description="ACT" evidence="10">
    <location>
        <begin position="193"/>
        <end position="270"/>
    </location>
</feature>
<evidence type="ECO:0000256" key="2">
    <source>
        <dbReference type="ARBA" id="ARBA00013147"/>
    </source>
</evidence>
<comment type="catalytic activity">
    <reaction evidence="8">
        <text>prephenate + H(+) = 3-phenylpyruvate + CO2 + H2O</text>
        <dbReference type="Rhea" id="RHEA:21648"/>
        <dbReference type="ChEBI" id="CHEBI:15377"/>
        <dbReference type="ChEBI" id="CHEBI:15378"/>
        <dbReference type="ChEBI" id="CHEBI:16526"/>
        <dbReference type="ChEBI" id="CHEBI:18005"/>
        <dbReference type="ChEBI" id="CHEBI:29934"/>
        <dbReference type="EC" id="4.2.1.51"/>
    </reaction>
</comment>
<dbReference type="RefSeq" id="WP_101849367.1">
    <property type="nucleotide sequence ID" value="NZ_PKIZ01000006.1"/>
</dbReference>
<keyword evidence="6" id="KW-0584">Phenylalanine biosynthesis</keyword>
<dbReference type="InterPro" id="IPR001086">
    <property type="entry name" value="Preph_deHydtase"/>
</dbReference>
<evidence type="ECO:0000256" key="4">
    <source>
        <dbReference type="ARBA" id="ARBA00022605"/>
    </source>
</evidence>
<comment type="pathway">
    <text evidence="1">Amino-acid biosynthesis; L-phenylalanine biosynthesis; phenylpyruvate from prephenate: step 1/1.</text>
</comment>
<dbReference type="PANTHER" id="PTHR21022">
    <property type="entry name" value="PREPHENATE DEHYDRATASE P PROTEIN"/>
    <property type="match status" value="1"/>
</dbReference>
<evidence type="ECO:0000256" key="6">
    <source>
        <dbReference type="ARBA" id="ARBA00023222"/>
    </source>
</evidence>
<dbReference type="OrthoDB" id="9802281at2"/>
<accession>A0A2I1PBT5</accession>
<evidence type="ECO:0000256" key="5">
    <source>
        <dbReference type="ARBA" id="ARBA00023141"/>
    </source>
</evidence>
<dbReference type="AlphaFoldDB" id="A0A2I1PBT5"/>
<dbReference type="Gene3D" id="3.30.70.260">
    <property type="match status" value="1"/>
</dbReference>
<dbReference type="SUPFAM" id="SSF53850">
    <property type="entry name" value="Periplasmic binding protein-like II"/>
    <property type="match status" value="1"/>
</dbReference>
<dbReference type="GO" id="GO:0009094">
    <property type="term" value="P:L-phenylalanine biosynthetic process"/>
    <property type="evidence" value="ECO:0007669"/>
    <property type="project" value="UniProtKB-UniPathway"/>
</dbReference>
<gene>
    <name evidence="11" type="ORF">CYJ76_04400</name>
</gene>
<evidence type="ECO:0000259" key="9">
    <source>
        <dbReference type="PROSITE" id="PS51171"/>
    </source>
</evidence>
<dbReference type="Proteomes" id="UP000234206">
    <property type="component" value="Unassembled WGS sequence"/>
</dbReference>
<proteinExistence type="predicted"/>
<dbReference type="Gene3D" id="3.40.190.10">
    <property type="entry name" value="Periplasmic binding protein-like II"/>
    <property type="match status" value="2"/>
</dbReference>
<dbReference type="GO" id="GO:0004664">
    <property type="term" value="F:prephenate dehydratase activity"/>
    <property type="evidence" value="ECO:0007669"/>
    <property type="project" value="UniProtKB-EC"/>
</dbReference>
<dbReference type="InterPro" id="IPR045865">
    <property type="entry name" value="ACT-like_dom_sf"/>
</dbReference>
<name>A0A2I1PBT5_9MICO</name>
<keyword evidence="7 11" id="KW-0456">Lyase</keyword>
<organism evidence="11 12">
    <name type="scientific">Kytococcus schroeteri</name>
    <dbReference type="NCBI Taxonomy" id="138300"/>
    <lineage>
        <taxon>Bacteria</taxon>
        <taxon>Bacillati</taxon>
        <taxon>Actinomycetota</taxon>
        <taxon>Actinomycetes</taxon>
        <taxon>Micrococcales</taxon>
        <taxon>Kytococcaceae</taxon>
        <taxon>Kytococcus</taxon>
    </lineage>
</organism>
<feature type="domain" description="Prephenate dehydratase" evidence="9">
    <location>
        <begin position="3"/>
        <end position="178"/>
    </location>
</feature>
<dbReference type="PANTHER" id="PTHR21022:SF19">
    <property type="entry name" value="PREPHENATE DEHYDRATASE-RELATED"/>
    <property type="match status" value="1"/>
</dbReference>
<dbReference type="UniPathway" id="UPA00121">
    <property type="reaction ID" value="UER00345"/>
</dbReference>
<evidence type="ECO:0000256" key="3">
    <source>
        <dbReference type="ARBA" id="ARBA00021872"/>
    </source>
</evidence>
<evidence type="ECO:0000256" key="8">
    <source>
        <dbReference type="ARBA" id="ARBA00047848"/>
    </source>
</evidence>
<reference evidence="11 12" key="1">
    <citation type="submission" date="2017-12" db="EMBL/GenBank/DDBJ databases">
        <title>Phylogenetic diversity of female urinary microbiome.</title>
        <authorList>
            <person name="Thomas-White K."/>
            <person name="Wolfe A.J."/>
        </authorList>
    </citation>
    <scope>NUCLEOTIDE SEQUENCE [LARGE SCALE GENOMIC DNA]</scope>
    <source>
        <strain evidence="11 12">UMB1298</strain>
    </source>
</reference>
<comment type="caution">
    <text evidence="11">The sequence shown here is derived from an EMBL/GenBank/DDBJ whole genome shotgun (WGS) entry which is preliminary data.</text>
</comment>
<keyword evidence="5" id="KW-0057">Aromatic amino acid biosynthesis</keyword>
<dbReference type="EMBL" id="PKIZ01000006">
    <property type="protein sequence ID" value="PKZ42093.1"/>
    <property type="molecule type" value="Genomic_DNA"/>
</dbReference>
<dbReference type="PROSITE" id="PS51171">
    <property type="entry name" value="PREPHENATE_DEHYDR_3"/>
    <property type="match status" value="1"/>
</dbReference>
<evidence type="ECO:0000313" key="12">
    <source>
        <dbReference type="Proteomes" id="UP000234206"/>
    </source>
</evidence>
<dbReference type="CDD" id="cd13631">
    <property type="entry name" value="PBP2_Ct-PDT_like"/>
    <property type="match status" value="1"/>
</dbReference>
<dbReference type="InterPro" id="IPR002912">
    <property type="entry name" value="ACT_dom"/>
</dbReference>
<sequence>MQHIAIQGEPGSNSHLVVRENHPDAQTVPCASFEEAFTRVTDGECELAVIPIDNSLAGRVADIHHLLPASGLHIVGEHFLRIRFSLLGLPGATLDGVRTVASHVHALGQCRHIIREHGWDTVVAGDTAGAAREVAEAGDPARAALAPPLAAEIHGLQVLAEGVEDAAHNTTRFVVLSREAVVPPRDAGPLVTTFVFTVRNHPAALYKALGAFATSGINMTKLESYMLDGRFTATMFLAEVDGHPEEPALAGALEELTFFTTDTRVLGTYPASPWRDGRH</sequence>
<protein>
    <recommendedName>
        <fullName evidence="3">Prephenate dehydratase</fullName>
        <ecNumber evidence="2">4.2.1.51</ecNumber>
    </recommendedName>
</protein>
<evidence type="ECO:0000256" key="1">
    <source>
        <dbReference type="ARBA" id="ARBA00004741"/>
    </source>
</evidence>